<dbReference type="PANTHER" id="PTHR40980">
    <property type="entry name" value="PLUG DOMAIN-CONTAINING PROTEIN"/>
    <property type="match status" value="1"/>
</dbReference>
<evidence type="ECO:0008006" key="10">
    <source>
        <dbReference type="Google" id="ProtNLM"/>
    </source>
</evidence>
<feature type="domain" description="TonB-dependent receptor plug" evidence="8">
    <location>
        <begin position="149"/>
        <end position="253"/>
    </location>
</feature>
<feature type="non-terminal residue" evidence="9">
    <location>
        <position position="1"/>
    </location>
</feature>
<dbReference type="AlphaFoldDB" id="A0A381WVY2"/>
<evidence type="ECO:0000256" key="3">
    <source>
        <dbReference type="ARBA" id="ARBA00022692"/>
    </source>
</evidence>
<dbReference type="SUPFAM" id="SSF56935">
    <property type="entry name" value="Porins"/>
    <property type="match status" value="1"/>
</dbReference>
<evidence type="ECO:0000256" key="5">
    <source>
        <dbReference type="ARBA" id="ARBA00023136"/>
    </source>
</evidence>
<keyword evidence="2" id="KW-0813">Transport</keyword>
<reference evidence="9" key="1">
    <citation type="submission" date="2018-05" db="EMBL/GenBank/DDBJ databases">
        <authorList>
            <person name="Lanie J.A."/>
            <person name="Ng W.-L."/>
            <person name="Kazmierczak K.M."/>
            <person name="Andrzejewski T.M."/>
            <person name="Davidsen T.M."/>
            <person name="Wayne K.J."/>
            <person name="Tettelin H."/>
            <person name="Glass J.I."/>
            <person name="Rusch D."/>
            <person name="Podicherti R."/>
            <person name="Tsui H.-C.T."/>
            <person name="Winkler M.E."/>
        </authorList>
    </citation>
    <scope>NUCLEOTIDE SEQUENCE</scope>
</reference>
<evidence type="ECO:0000256" key="6">
    <source>
        <dbReference type="ARBA" id="ARBA00023237"/>
    </source>
</evidence>
<proteinExistence type="predicted"/>
<dbReference type="Pfam" id="PF07715">
    <property type="entry name" value="Plug"/>
    <property type="match status" value="1"/>
</dbReference>
<dbReference type="GO" id="GO:0009279">
    <property type="term" value="C:cell outer membrane"/>
    <property type="evidence" value="ECO:0007669"/>
    <property type="project" value="UniProtKB-SubCell"/>
</dbReference>
<name>A0A381WVY2_9ZZZZ</name>
<evidence type="ECO:0000256" key="4">
    <source>
        <dbReference type="ARBA" id="ARBA00023077"/>
    </source>
</evidence>
<dbReference type="Gene3D" id="2.60.40.1120">
    <property type="entry name" value="Carboxypeptidase-like, regulatory domain"/>
    <property type="match status" value="1"/>
</dbReference>
<dbReference type="InterPro" id="IPR012910">
    <property type="entry name" value="Plug_dom"/>
</dbReference>
<dbReference type="PANTHER" id="PTHR40980:SF4">
    <property type="entry name" value="TONB-DEPENDENT RECEPTOR-LIKE BETA-BARREL DOMAIN-CONTAINING PROTEIN"/>
    <property type="match status" value="1"/>
</dbReference>
<dbReference type="Gene3D" id="2.40.170.20">
    <property type="entry name" value="TonB-dependent receptor, beta-barrel domain"/>
    <property type="match status" value="1"/>
</dbReference>
<sequence>LGPNTNLTKSIEHLHFVNMNEGVDMRVKTVKNVIILFSLMQFTFAADISGRVTDAGSGDFLPGANVIVEGTNFGASSDRSGSYAISGLADGDYTLTVSYIGYSDYSAQVTVAGENVTNDIQLSVSYINMEAVNVSGLAQGQVKALNQQRSAGNIKNVVSSDMIEQFPDQNVADAIQRLPGVALETDHGEGRYVQIRGAEAQLNTTTLNGIRIPSPEDTERKVSLDVIPSFLLGGIELAKAITPDMDADAIGGAVNLITKNAFDYDGRTMSLKVAGGQRPMRGKANSMMAFNFADQLMDGKLGVILSFSYEDNDMHTDNLELEWDDKYEFVTDEVDEWDVEEEDDGTLDSTAIYVVGEADGTTLTDLQLRNYNLNRKRMGVTANLDYKLNDNSKIYFRTMLNTYTDWEERDRLRFRLDKSVDEEEKGSGYTNGGKSVNLARIERDIKSRTSTSQINSYTFGGDHKLGSLGLDYSYTISHAEEFRNPSTNVTYEAKDVNFDYNIDDSHYPKLSNFTNDDGEAYDFNDASNFELDEIELLGDYFPSKKSPNGNLTGDDDKIMKVNLTFPLSLGPMDGKIKAGIKTSNKEKSADESGAEVWGWDGDEDLTMSDFTKALDGDDYMDGNYTHNIGIDADKVRDHMAANVDNYEILPVYEDAFFSTWDAKEAITAFYGMADMRMGKMNIIAGARIENTDTEYTGMNGDIAAIEDEEGTYEEAKAMLESFTSKGDNSFTLPMVHLRYSVNNNMLVRLAYTETIARANYGSLVPFVLAEDEEAESGNPDLVPAHSKNIDMMLEYYAGPLGILSFGYFSKDIKDYFYTAVLENYTVQGKEYEEVKMPMNGTGATLSGWEMNIQQQLSFLPGPLSGLSLYFNYTSTTSEADYGSERDKTTLPGQAGATGNLSLGYETKKLSARFSYAISDQYIVEVGEDSDEDVFYEPANRVDVSFGYNVMENLTVFADFMNLTNAPLGYFVGSSDTPIQRELYGPTIKMGVNYDF</sequence>
<dbReference type="InterPro" id="IPR000531">
    <property type="entry name" value="Beta-barrel_TonB"/>
</dbReference>
<evidence type="ECO:0000256" key="1">
    <source>
        <dbReference type="ARBA" id="ARBA00004571"/>
    </source>
</evidence>
<dbReference type="EMBL" id="UINC01013015">
    <property type="protein sequence ID" value="SVA56482.1"/>
    <property type="molecule type" value="Genomic_DNA"/>
</dbReference>
<dbReference type="SUPFAM" id="SSF49464">
    <property type="entry name" value="Carboxypeptidase regulatory domain-like"/>
    <property type="match status" value="1"/>
</dbReference>
<keyword evidence="4" id="KW-0798">TonB box</keyword>
<dbReference type="InterPro" id="IPR037066">
    <property type="entry name" value="Plug_dom_sf"/>
</dbReference>
<comment type="subcellular location">
    <subcellularLocation>
        <location evidence="1">Cell outer membrane</location>
        <topology evidence="1">Multi-pass membrane protein</topology>
    </subcellularLocation>
</comment>
<keyword evidence="5" id="KW-0472">Membrane</keyword>
<dbReference type="InterPro" id="IPR039426">
    <property type="entry name" value="TonB-dep_rcpt-like"/>
</dbReference>
<accession>A0A381WVY2</accession>
<dbReference type="Pfam" id="PF00593">
    <property type="entry name" value="TonB_dep_Rec_b-barrel"/>
    <property type="match status" value="1"/>
</dbReference>
<keyword evidence="6" id="KW-0998">Cell outer membrane</keyword>
<dbReference type="NCBIfam" id="TIGR01782">
    <property type="entry name" value="TonB-Xanth-Caul"/>
    <property type="match status" value="1"/>
</dbReference>
<gene>
    <name evidence="9" type="ORF">METZ01_LOCUS109336</name>
</gene>
<organism evidence="9">
    <name type="scientific">marine metagenome</name>
    <dbReference type="NCBI Taxonomy" id="408172"/>
    <lineage>
        <taxon>unclassified sequences</taxon>
        <taxon>metagenomes</taxon>
        <taxon>ecological metagenomes</taxon>
    </lineage>
</organism>
<evidence type="ECO:0000259" key="7">
    <source>
        <dbReference type="Pfam" id="PF00593"/>
    </source>
</evidence>
<keyword evidence="3" id="KW-0812">Transmembrane</keyword>
<dbReference type="PROSITE" id="PS52016">
    <property type="entry name" value="TONB_DEPENDENT_REC_3"/>
    <property type="match status" value="1"/>
</dbReference>
<dbReference type="InterPro" id="IPR008969">
    <property type="entry name" value="CarboxyPept-like_regulatory"/>
</dbReference>
<dbReference type="Gene3D" id="2.170.130.10">
    <property type="entry name" value="TonB-dependent receptor, plug domain"/>
    <property type="match status" value="1"/>
</dbReference>
<dbReference type="Pfam" id="PF13715">
    <property type="entry name" value="CarbopepD_reg_2"/>
    <property type="match status" value="1"/>
</dbReference>
<evidence type="ECO:0000259" key="8">
    <source>
        <dbReference type="Pfam" id="PF07715"/>
    </source>
</evidence>
<feature type="domain" description="TonB-dependent receptor-like beta-barrel" evidence="7">
    <location>
        <begin position="451"/>
        <end position="962"/>
    </location>
</feature>
<dbReference type="InterPro" id="IPR010104">
    <property type="entry name" value="TonB_rcpt_bac"/>
</dbReference>
<evidence type="ECO:0000256" key="2">
    <source>
        <dbReference type="ARBA" id="ARBA00022448"/>
    </source>
</evidence>
<dbReference type="InterPro" id="IPR036942">
    <property type="entry name" value="Beta-barrel_TonB_sf"/>
</dbReference>
<protein>
    <recommendedName>
        <fullName evidence="10">TonB-dependent receptor</fullName>
    </recommendedName>
</protein>
<evidence type="ECO:0000313" key="9">
    <source>
        <dbReference type="EMBL" id="SVA56482.1"/>
    </source>
</evidence>